<reference evidence="1 2" key="1">
    <citation type="journal article" date="2012" name="Genome Biol.">
        <title>Genome and low-iron response of an oceanic diatom adapted to chronic iron limitation.</title>
        <authorList>
            <person name="Lommer M."/>
            <person name="Specht M."/>
            <person name="Roy A.S."/>
            <person name="Kraemer L."/>
            <person name="Andreson R."/>
            <person name="Gutowska M.A."/>
            <person name="Wolf J."/>
            <person name="Bergner S.V."/>
            <person name="Schilhabel M.B."/>
            <person name="Klostermeier U.C."/>
            <person name="Beiko R.G."/>
            <person name="Rosenstiel P."/>
            <person name="Hippler M."/>
            <person name="Laroche J."/>
        </authorList>
    </citation>
    <scope>NUCLEOTIDE SEQUENCE [LARGE SCALE GENOMIC DNA]</scope>
    <source>
        <strain evidence="1 2">CCMP1005</strain>
    </source>
</reference>
<protein>
    <submittedName>
        <fullName evidence="1">Uncharacterized protein</fullName>
    </submittedName>
</protein>
<sequence length="275" mass="30151">MRYDIPLMMSCYCPPTSASGSARPPLIQAAGAERVAAGQAQRVLRVLEAYPARLVVIGDDGSTAVQCFGHADSWREECTASLNDRLVCLRFRRRKTAKKRIEIEDNGAVRSFEFDCQNALLPVAIAPKFAVFVVAFGLRSQSTSEMHANRIGDEATPSAVSAGIIVAPDLEQDPRCPGINRMFETHCVRIWKGGHPSRRANARRSTETPRAGFLNRTFEGPHWRSLVCCALPESALQDEGGMGFRAWTGTHKKTSAPITCGILRGKTQLIKTSLH</sequence>
<evidence type="ECO:0000313" key="1">
    <source>
        <dbReference type="EMBL" id="EJK69159.1"/>
    </source>
</evidence>
<accession>K0SW37</accession>
<proteinExistence type="predicted"/>
<organism evidence="1 2">
    <name type="scientific">Thalassiosira oceanica</name>
    <name type="common">Marine diatom</name>
    <dbReference type="NCBI Taxonomy" id="159749"/>
    <lineage>
        <taxon>Eukaryota</taxon>
        <taxon>Sar</taxon>
        <taxon>Stramenopiles</taxon>
        <taxon>Ochrophyta</taxon>
        <taxon>Bacillariophyta</taxon>
        <taxon>Coscinodiscophyceae</taxon>
        <taxon>Thalassiosirophycidae</taxon>
        <taxon>Thalassiosirales</taxon>
        <taxon>Thalassiosiraceae</taxon>
        <taxon>Thalassiosira</taxon>
    </lineage>
</organism>
<evidence type="ECO:0000313" key="2">
    <source>
        <dbReference type="Proteomes" id="UP000266841"/>
    </source>
</evidence>
<dbReference type="AlphaFoldDB" id="K0SW37"/>
<keyword evidence="2" id="KW-1185">Reference proteome</keyword>
<dbReference type="EMBL" id="AGNL01010400">
    <property type="protein sequence ID" value="EJK69159.1"/>
    <property type="molecule type" value="Genomic_DNA"/>
</dbReference>
<dbReference type="Proteomes" id="UP000266841">
    <property type="component" value="Unassembled WGS sequence"/>
</dbReference>
<gene>
    <name evidence="1" type="ORF">THAOC_09615</name>
</gene>
<name>K0SW37_THAOC</name>
<comment type="caution">
    <text evidence="1">The sequence shown here is derived from an EMBL/GenBank/DDBJ whole genome shotgun (WGS) entry which is preliminary data.</text>
</comment>